<dbReference type="Gene3D" id="1.10.1750.10">
    <property type="match status" value="1"/>
</dbReference>
<dbReference type="Pfam" id="PF08299">
    <property type="entry name" value="Bac_DnaA_C"/>
    <property type="match status" value="1"/>
</dbReference>
<gene>
    <name evidence="2" type="ORF">UFOVP533_31</name>
</gene>
<dbReference type="InterPro" id="IPR010921">
    <property type="entry name" value="Trp_repressor/repl_initiator"/>
</dbReference>
<dbReference type="GO" id="GO:0043565">
    <property type="term" value="F:sequence-specific DNA binding"/>
    <property type="evidence" value="ECO:0007669"/>
    <property type="project" value="InterPro"/>
</dbReference>
<sequence length="177" mass="21169">MTNEQIRNEVLDMIPFRHMERFELLWTMITPRYERLTSEQIEMQKQMENERDIFWSALEDVTCSVLGVPSQALYTPTRKREIVNARQIIFFIIRPCYVLSLQNVGDRYKKDHATILHGIKQASAQVEWDKYYRANVERICFILNEMGYAKPMTFFTKFVDHVEHQKTLSAKRKSKIK</sequence>
<name>A0A6J5MQZ8_9CAUD</name>
<proteinExistence type="predicted"/>
<organism evidence="2">
    <name type="scientific">uncultured Caudovirales phage</name>
    <dbReference type="NCBI Taxonomy" id="2100421"/>
    <lineage>
        <taxon>Viruses</taxon>
        <taxon>Duplodnaviria</taxon>
        <taxon>Heunggongvirae</taxon>
        <taxon>Uroviricota</taxon>
        <taxon>Caudoviricetes</taxon>
        <taxon>Peduoviridae</taxon>
        <taxon>Maltschvirus</taxon>
        <taxon>Maltschvirus maltsch</taxon>
    </lineage>
</organism>
<reference evidence="2" key="1">
    <citation type="submission" date="2020-04" db="EMBL/GenBank/DDBJ databases">
        <authorList>
            <person name="Chiriac C."/>
            <person name="Salcher M."/>
            <person name="Ghai R."/>
            <person name="Kavagutti S V."/>
        </authorList>
    </citation>
    <scope>NUCLEOTIDE SEQUENCE</scope>
</reference>
<dbReference type="InterPro" id="IPR013159">
    <property type="entry name" value="DnaA_C"/>
</dbReference>
<dbReference type="CDD" id="cd06571">
    <property type="entry name" value="Bac_DnaA_C"/>
    <property type="match status" value="1"/>
</dbReference>
<evidence type="ECO:0000259" key="1">
    <source>
        <dbReference type="SMART" id="SM00760"/>
    </source>
</evidence>
<protein>
    <submittedName>
        <fullName evidence="2">Chromosomal replication initiator, DnaA C-terminal</fullName>
    </submittedName>
</protein>
<dbReference type="GO" id="GO:0006270">
    <property type="term" value="P:DNA replication initiation"/>
    <property type="evidence" value="ECO:0007669"/>
    <property type="project" value="InterPro"/>
</dbReference>
<evidence type="ECO:0000313" key="2">
    <source>
        <dbReference type="EMBL" id="CAB4148882.1"/>
    </source>
</evidence>
<dbReference type="GO" id="GO:0006275">
    <property type="term" value="P:regulation of DNA replication"/>
    <property type="evidence" value="ECO:0007669"/>
    <property type="project" value="InterPro"/>
</dbReference>
<accession>A0A6J5MQZ8</accession>
<dbReference type="EMBL" id="LR796501">
    <property type="protein sequence ID" value="CAB4148882.1"/>
    <property type="molecule type" value="Genomic_DNA"/>
</dbReference>
<dbReference type="GO" id="GO:0005524">
    <property type="term" value="F:ATP binding"/>
    <property type="evidence" value="ECO:0007669"/>
    <property type="project" value="InterPro"/>
</dbReference>
<dbReference type="SMART" id="SM00760">
    <property type="entry name" value="Bac_DnaA_C"/>
    <property type="match status" value="1"/>
</dbReference>
<feature type="domain" description="Chromosomal replication initiator DnaA C-terminal" evidence="1">
    <location>
        <begin position="56"/>
        <end position="122"/>
    </location>
</feature>
<dbReference type="SUPFAM" id="SSF48295">
    <property type="entry name" value="TrpR-like"/>
    <property type="match status" value="1"/>
</dbReference>